<name>A0A6C0IYD7_9ZZZZ</name>
<evidence type="ECO:0000313" key="3">
    <source>
        <dbReference type="EMBL" id="QHT98351.1"/>
    </source>
</evidence>
<dbReference type="Pfam" id="PF01755">
    <property type="entry name" value="Glyco_transf_25"/>
    <property type="match status" value="1"/>
</dbReference>
<feature type="domain" description="Glycosyl transferase family 25" evidence="2">
    <location>
        <begin position="34"/>
        <end position="176"/>
    </location>
</feature>
<sequence length="272" mass="32336">MFLFVILLSLVIYILVESFRKPGINKTEKYEYKCFMLTVKDAKTRQQTFLKHFDDEQPLEIIYGPNTSKVKVAREFEHIVEPEYFEKALEIHYDPMVKRPNVTYFNLGAIGCFVGHMDFYKRCFDQGLKYAVIFEDNVVIKSPQLFNQIQEVIDEKGNNFEMCFFHCLSRLPDKTEGNLEKVKWISSTKCYLVNVDNMRKYNKYFYPMDNHIDMKHEDLIQKGARVYYKDLRKYMLIDRSKGSLIGHSDHGEKNFISRHHPQATPKDVKWGY</sequence>
<evidence type="ECO:0000259" key="2">
    <source>
        <dbReference type="Pfam" id="PF01755"/>
    </source>
</evidence>
<dbReference type="EMBL" id="MN740292">
    <property type="protein sequence ID" value="QHT98351.1"/>
    <property type="molecule type" value="Genomic_DNA"/>
</dbReference>
<feature type="region of interest" description="Disordered" evidence="1">
    <location>
        <begin position="253"/>
        <end position="272"/>
    </location>
</feature>
<proteinExistence type="predicted"/>
<protein>
    <recommendedName>
        <fullName evidence="2">Glycosyl transferase family 25 domain-containing protein</fullName>
    </recommendedName>
</protein>
<organism evidence="3">
    <name type="scientific">viral metagenome</name>
    <dbReference type="NCBI Taxonomy" id="1070528"/>
    <lineage>
        <taxon>unclassified sequences</taxon>
        <taxon>metagenomes</taxon>
        <taxon>organismal metagenomes</taxon>
    </lineage>
</organism>
<dbReference type="AlphaFoldDB" id="A0A6C0IYD7"/>
<reference evidence="3" key="1">
    <citation type="journal article" date="2020" name="Nature">
        <title>Giant virus diversity and host interactions through global metagenomics.</title>
        <authorList>
            <person name="Schulz F."/>
            <person name="Roux S."/>
            <person name="Paez-Espino D."/>
            <person name="Jungbluth S."/>
            <person name="Walsh D.A."/>
            <person name="Denef V.J."/>
            <person name="McMahon K.D."/>
            <person name="Konstantinidis K.T."/>
            <person name="Eloe-Fadrosh E.A."/>
            <person name="Kyrpides N.C."/>
            <person name="Woyke T."/>
        </authorList>
    </citation>
    <scope>NUCLEOTIDE SEQUENCE</scope>
    <source>
        <strain evidence="3">GVMAG-M-3300025652-16</strain>
    </source>
</reference>
<evidence type="ECO:0000256" key="1">
    <source>
        <dbReference type="SAM" id="MobiDB-lite"/>
    </source>
</evidence>
<accession>A0A6C0IYD7</accession>
<dbReference type="InterPro" id="IPR002654">
    <property type="entry name" value="Glyco_trans_25"/>
</dbReference>